<organism evidence="2 4">
    <name type="scientific">Archangium gephyra</name>
    <dbReference type="NCBI Taxonomy" id="48"/>
    <lineage>
        <taxon>Bacteria</taxon>
        <taxon>Pseudomonadati</taxon>
        <taxon>Myxococcota</taxon>
        <taxon>Myxococcia</taxon>
        <taxon>Myxococcales</taxon>
        <taxon>Cystobacterineae</taxon>
        <taxon>Archangiaceae</taxon>
        <taxon>Archangium</taxon>
    </lineage>
</organism>
<evidence type="ECO:0000313" key="5">
    <source>
        <dbReference type="Proteomes" id="UP000256345"/>
    </source>
</evidence>
<gene>
    <name evidence="2" type="ORF">AA314_09657</name>
    <name evidence="3" type="ORF">ATI61_107469</name>
</gene>
<sequence length="332" mass="36717">MSALTVEPERFSFSSGRKPRPEVLGQLMERGDLRSYDNGTLGMSGPALWLFRYFERRFLALALAHGASEREYPTLMPVSVMERTDYFKSFPHHATFAMCLDRDTTSLRQFVDAVKGSERVEEALSPRARPAGAMLSSAVCYHCYAEFEGHTFTGEPRVLTAQGRCFRYEHGEFAPLRRQWEFTMRELILLGTEESIARLRGVLLHEVVELAKAHGLSGRIAVASDPFFGGVEGRARTLLQRAQSLKYELVVDVTGQPGGDLAIASFNLHGDSFSRAFGLSLPDGQLASSGCIAFGLERWVAAFTAYHGADPAAWREVLPSSELPPPPKRGAP</sequence>
<dbReference type="Gene3D" id="3.30.930.10">
    <property type="entry name" value="Bira Bifunctional Protein, Domain 2"/>
    <property type="match status" value="1"/>
</dbReference>
<evidence type="ECO:0000313" key="4">
    <source>
        <dbReference type="Proteomes" id="UP000035579"/>
    </source>
</evidence>
<keyword evidence="5" id="KW-1185">Reference proteome</keyword>
<dbReference type="Proteomes" id="UP000256345">
    <property type="component" value="Unassembled WGS sequence"/>
</dbReference>
<evidence type="ECO:0000313" key="2">
    <source>
        <dbReference type="EMBL" id="AKJ08031.1"/>
    </source>
</evidence>
<dbReference type="SUPFAM" id="SSF55681">
    <property type="entry name" value="Class II aaRS and biotin synthetases"/>
    <property type="match status" value="1"/>
</dbReference>
<reference evidence="2 4" key="1">
    <citation type="submission" date="2015-05" db="EMBL/GenBank/DDBJ databases">
        <title>Genome assembly of Archangium gephyra DSM 2261.</title>
        <authorList>
            <person name="Sharma G."/>
            <person name="Subramanian S."/>
        </authorList>
    </citation>
    <scope>NUCLEOTIDE SEQUENCE [LARGE SCALE GENOMIC DNA]</scope>
    <source>
        <strain evidence="2 4">DSM 2261</strain>
    </source>
</reference>
<evidence type="ECO:0000313" key="3">
    <source>
        <dbReference type="EMBL" id="REG29773.1"/>
    </source>
</evidence>
<dbReference type="EMBL" id="QUMU01000007">
    <property type="protein sequence ID" value="REG29773.1"/>
    <property type="molecule type" value="Genomic_DNA"/>
</dbReference>
<proteinExistence type="predicted"/>
<protein>
    <submittedName>
        <fullName evidence="2">Archaeal seryl-tRNA synthetase-related protein</fullName>
    </submittedName>
</protein>
<dbReference type="InterPro" id="IPR045864">
    <property type="entry name" value="aa-tRNA-synth_II/BPL/LPL"/>
</dbReference>
<dbReference type="PROSITE" id="PS50862">
    <property type="entry name" value="AA_TRNA_LIGASE_II"/>
    <property type="match status" value="1"/>
</dbReference>
<feature type="domain" description="Aminoacyl-transfer RNA synthetases class-II family profile" evidence="1">
    <location>
        <begin position="50"/>
        <end position="319"/>
    </location>
</feature>
<dbReference type="RefSeq" id="WP_053067294.1">
    <property type="nucleotide sequence ID" value="NZ_CP011509.1"/>
</dbReference>
<dbReference type="AlphaFoldDB" id="A0AAC8QJ33"/>
<dbReference type="KEGG" id="age:AA314_09657"/>
<dbReference type="InterPro" id="IPR006195">
    <property type="entry name" value="aa-tRNA-synth_II"/>
</dbReference>
<name>A0AAC8QJ33_9BACT</name>
<dbReference type="EMBL" id="CP011509">
    <property type="protein sequence ID" value="AKJ08031.1"/>
    <property type="molecule type" value="Genomic_DNA"/>
</dbReference>
<accession>A0AAC8QJ33</accession>
<reference evidence="3 5" key="2">
    <citation type="submission" date="2018-08" db="EMBL/GenBank/DDBJ databases">
        <title>Genomic Encyclopedia of Archaeal and Bacterial Type Strains, Phase II (KMG-II): from individual species to whole genera.</title>
        <authorList>
            <person name="Goeker M."/>
        </authorList>
    </citation>
    <scope>NUCLEOTIDE SEQUENCE [LARGE SCALE GENOMIC DNA]</scope>
    <source>
        <strain evidence="3 5">DSM 2261</strain>
    </source>
</reference>
<evidence type="ECO:0000259" key="1">
    <source>
        <dbReference type="PROSITE" id="PS50862"/>
    </source>
</evidence>
<dbReference type="Proteomes" id="UP000035579">
    <property type="component" value="Chromosome"/>
</dbReference>